<dbReference type="InterPro" id="IPR008168">
    <property type="entry name" value="Cyt_C_IC"/>
</dbReference>
<keyword evidence="7" id="KW-0732">Signal</keyword>
<keyword evidence="5 6" id="KW-0408">Iron</keyword>
<keyword evidence="2 6" id="KW-0349">Heme</keyword>
<dbReference type="Pfam" id="PF13442">
    <property type="entry name" value="Cytochrome_CBB3"/>
    <property type="match status" value="1"/>
</dbReference>
<organism evidence="9 10">
    <name type="scientific">Chitinophaga horti</name>
    <dbReference type="NCBI Taxonomy" id="2920382"/>
    <lineage>
        <taxon>Bacteria</taxon>
        <taxon>Pseudomonadati</taxon>
        <taxon>Bacteroidota</taxon>
        <taxon>Chitinophagia</taxon>
        <taxon>Chitinophagales</taxon>
        <taxon>Chitinophagaceae</taxon>
        <taxon>Chitinophaga</taxon>
    </lineage>
</organism>
<feature type="chain" id="PRO_5045583296" evidence="7">
    <location>
        <begin position="19"/>
        <end position="95"/>
    </location>
</feature>
<dbReference type="PROSITE" id="PS51007">
    <property type="entry name" value="CYTC"/>
    <property type="match status" value="1"/>
</dbReference>
<dbReference type="InterPro" id="IPR009056">
    <property type="entry name" value="Cyt_c-like_dom"/>
</dbReference>
<dbReference type="RefSeq" id="WP_244843230.1">
    <property type="nucleotide sequence ID" value="NZ_CP107006.1"/>
</dbReference>
<sequence>MTKYLFLIAFLLSAKAQAYEGPAKVLYSKHCATCHGDAGDRGRFGARNLKASSLSDSSIIRQISKGKGIMPAFARRLKPEEMTQLADYIKTLRTR</sequence>
<keyword evidence="10" id="KW-1185">Reference proteome</keyword>
<proteinExistence type="predicted"/>
<name>A0ABY6J7R1_9BACT</name>
<dbReference type="Gene3D" id="1.10.760.10">
    <property type="entry name" value="Cytochrome c-like domain"/>
    <property type="match status" value="1"/>
</dbReference>
<dbReference type="SUPFAM" id="SSF46626">
    <property type="entry name" value="Cytochrome c"/>
    <property type="match status" value="1"/>
</dbReference>
<evidence type="ECO:0000256" key="7">
    <source>
        <dbReference type="SAM" id="SignalP"/>
    </source>
</evidence>
<accession>A0ABY6J7R1</accession>
<evidence type="ECO:0000259" key="8">
    <source>
        <dbReference type="PROSITE" id="PS51007"/>
    </source>
</evidence>
<keyword evidence="1" id="KW-0813">Transport</keyword>
<dbReference type="Proteomes" id="UP001162741">
    <property type="component" value="Chromosome"/>
</dbReference>
<feature type="domain" description="Cytochrome c" evidence="8">
    <location>
        <begin position="16"/>
        <end position="93"/>
    </location>
</feature>
<keyword evidence="3 6" id="KW-0479">Metal-binding</keyword>
<dbReference type="EMBL" id="CP107006">
    <property type="protein sequence ID" value="UYQ95719.1"/>
    <property type="molecule type" value="Genomic_DNA"/>
</dbReference>
<gene>
    <name evidence="9" type="ORF">MKQ68_11460</name>
</gene>
<evidence type="ECO:0000256" key="5">
    <source>
        <dbReference type="ARBA" id="ARBA00023004"/>
    </source>
</evidence>
<evidence type="ECO:0000256" key="1">
    <source>
        <dbReference type="ARBA" id="ARBA00022448"/>
    </source>
</evidence>
<evidence type="ECO:0000313" key="10">
    <source>
        <dbReference type="Proteomes" id="UP001162741"/>
    </source>
</evidence>
<protein>
    <submittedName>
        <fullName evidence="9">Cytochrome c</fullName>
    </submittedName>
</protein>
<dbReference type="PRINTS" id="PR00605">
    <property type="entry name" value="CYTCHROMECIC"/>
</dbReference>
<keyword evidence="4" id="KW-0249">Electron transport</keyword>
<reference evidence="9" key="1">
    <citation type="submission" date="2022-10" db="EMBL/GenBank/DDBJ databases">
        <title>Chitinophaga sp. nov., isolated from soil.</title>
        <authorList>
            <person name="Jeon C.O."/>
        </authorList>
    </citation>
    <scope>NUCLEOTIDE SEQUENCE</scope>
    <source>
        <strain evidence="9">R8</strain>
    </source>
</reference>
<feature type="signal peptide" evidence="7">
    <location>
        <begin position="1"/>
        <end position="18"/>
    </location>
</feature>
<evidence type="ECO:0000256" key="4">
    <source>
        <dbReference type="ARBA" id="ARBA00022982"/>
    </source>
</evidence>
<evidence type="ECO:0000256" key="6">
    <source>
        <dbReference type="PROSITE-ProRule" id="PRU00433"/>
    </source>
</evidence>
<evidence type="ECO:0000256" key="2">
    <source>
        <dbReference type="ARBA" id="ARBA00022617"/>
    </source>
</evidence>
<evidence type="ECO:0000313" key="9">
    <source>
        <dbReference type="EMBL" id="UYQ95719.1"/>
    </source>
</evidence>
<dbReference type="InterPro" id="IPR036909">
    <property type="entry name" value="Cyt_c-like_dom_sf"/>
</dbReference>
<evidence type="ECO:0000256" key="3">
    <source>
        <dbReference type="ARBA" id="ARBA00022723"/>
    </source>
</evidence>